<comment type="function">
    <text evidence="1">Involved in the transposition of the insertion sequence.</text>
</comment>
<dbReference type="InterPro" id="IPR012337">
    <property type="entry name" value="RNaseH-like_sf"/>
</dbReference>
<dbReference type="InterPro" id="IPR009057">
    <property type="entry name" value="Homeodomain-like_sf"/>
</dbReference>
<dbReference type="InterPro" id="IPR036397">
    <property type="entry name" value="RNaseH_sf"/>
</dbReference>
<protein>
    <submittedName>
        <fullName evidence="4">IS3 family transposase</fullName>
    </submittedName>
</protein>
<feature type="domain" description="Integrase catalytic" evidence="3">
    <location>
        <begin position="213"/>
        <end position="377"/>
    </location>
</feature>
<organism evidence="4 5">
    <name type="scientific">Streptococcus didelphis</name>
    <dbReference type="NCBI Taxonomy" id="102886"/>
    <lineage>
        <taxon>Bacteria</taxon>
        <taxon>Bacillati</taxon>
        <taxon>Bacillota</taxon>
        <taxon>Bacilli</taxon>
        <taxon>Lactobacillales</taxon>
        <taxon>Streptococcaceae</taxon>
        <taxon>Streptococcus</taxon>
    </lineage>
</organism>
<dbReference type="Pfam" id="PF13276">
    <property type="entry name" value="HTH_21"/>
    <property type="match status" value="1"/>
</dbReference>
<gene>
    <name evidence="4" type="ORF">N1496_09560</name>
</gene>
<sequence length="381" mass="45240">MSTFKRYDEEFKQSLVNLYQTGKTQSELCKDYGVSASALAKWVKQYSQVRLEDNSVLTAKQIQELQKRNAQLEEENLILKKHKCHIHAKLKVRLLAVYRLRFEHATTTLCRVLRVNRSTYYKFLKHKPSKRELDNQIYRKQILEIYTKANKRLGVKAIKVILQRDYDTKISEGRIYRLMKNMALPKMATVKPKRALKEAQRNSPQNLLKQKFNPDKPNQVWTTDFTYISIGYKKYVYLCAILDLYSRKCIAWKLSHRMDAKLACDTLELALNKRKVEGTLLFHSDQGSQFKASEFRKIIDDNNIMHSFSNPRYPYDNAVTEAFFKYLKHRQINRKHYQNIKQVQLDCFEYIENFYNNYNPHTANLGLTPNQKEENYFNAIK</sequence>
<dbReference type="InterPro" id="IPR002514">
    <property type="entry name" value="Transposase_8"/>
</dbReference>
<reference evidence="5" key="1">
    <citation type="submission" date="2022-10" db="EMBL/GenBank/DDBJ databases">
        <title>Streptococcus didelphis as causative of fatal infections in opossums (Didelphis albiventris).</title>
        <authorList>
            <person name="Breyer G.M."/>
            <person name="Da Silva M.E.R.J."/>
            <person name="Siqueira F.M."/>
        </authorList>
    </citation>
    <scope>NUCLEOTIDE SEQUENCE [LARGE SCALE GENOMIC DNA]</scope>
    <source>
        <strain evidence="5">LBVP101/21</strain>
    </source>
</reference>
<evidence type="ECO:0000313" key="4">
    <source>
        <dbReference type="EMBL" id="WMB28119.1"/>
    </source>
</evidence>
<evidence type="ECO:0000256" key="1">
    <source>
        <dbReference type="ARBA" id="ARBA00002286"/>
    </source>
</evidence>
<dbReference type="NCBIfam" id="NF033516">
    <property type="entry name" value="transpos_IS3"/>
    <property type="match status" value="1"/>
</dbReference>
<accession>A0ABY9LGX2</accession>
<dbReference type="InterPro" id="IPR025948">
    <property type="entry name" value="HTH-like_dom"/>
</dbReference>
<dbReference type="Pfam" id="PF01527">
    <property type="entry name" value="HTH_Tnp_1"/>
    <property type="match status" value="1"/>
</dbReference>
<dbReference type="Pfam" id="PF00665">
    <property type="entry name" value="rve"/>
    <property type="match status" value="1"/>
</dbReference>
<evidence type="ECO:0000313" key="5">
    <source>
        <dbReference type="Proteomes" id="UP001238096"/>
    </source>
</evidence>
<dbReference type="Pfam" id="PF13333">
    <property type="entry name" value="rve_2"/>
    <property type="match status" value="1"/>
</dbReference>
<dbReference type="SUPFAM" id="SSF53098">
    <property type="entry name" value="Ribonuclease H-like"/>
    <property type="match status" value="1"/>
</dbReference>
<evidence type="ECO:0000256" key="2">
    <source>
        <dbReference type="SAM" id="Coils"/>
    </source>
</evidence>
<dbReference type="InterPro" id="IPR048020">
    <property type="entry name" value="Transpos_IS3"/>
</dbReference>
<dbReference type="PANTHER" id="PTHR46889">
    <property type="entry name" value="TRANSPOSASE INSF FOR INSERTION SEQUENCE IS3B-RELATED"/>
    <property type="match status" value="1"/>
</dbReference>
<feature type="coiled-coil region" evidence="2">
    <location>
        <begin position="55"/>
        <end position="82"/>
    </location>
</feature>
<dbReference type="Gene3D" id="3.30.420.10">
    <property type="entry name" value="Ribonuclease H-like superfamily/Ribonuclease H"/>
    <property type="match status" value="1"/>
</dbReference>
<dbReference type="RefSeq" id="WP_306675838.1">
    <property type="nucleotide sequence ID" value="NZ_CP104407.1"/>
</dbReference>
<dbReference type="InterPro" id="IPR050900">
    <property type="entry name" value="Transposase_IS3/IS150/IS904"/>
</dbReference>
<keyword evidence="5" id="KW-1185">Reference proteome</keyword>
<dbReference type="Proteomes" id="UP001238096">
    <property type="component" value="Chromosome"/>
</dbReference>
<name>A0ABY9LGX2_9STRE</name>
<dbReference type="PROSITE" id="PS50994">
    <property type="entry name" value="INTEGRASE"/>
    <property type="match status" value="1"/>
</dbReference>
<dbReference type="SUPFAM" id="SSF46689">
    <property type="entry name" value="Homeodomain-like"/>
    <property type="match status" value="1"/>
</dbReference>
<evidence type="ECO:0000259" key="3">
    <source>
        <dbReference type="PROSITE" id="PS50994"/>
    </source>
</evidence>
<dbReference type="PANTHER" id="PTHR46889:SF4">
    <property type="entry name" value="TRANSPOSASE INSO FOR INSERTION SEQUENCE ELEMENT IS911B-RELATED"/>
    <property type="match status" value="1"/>
</dbReference>
<dbReference type="EMBL" id="CP110509">
    <property type="protein sequence ID" value="WMB28119.1"/>
    <property type="molecule type" value="Genomic_DNA"/>
</dbReference>
<dbReference type="InterPro" id="IPR001584">
    <property type="entry name" value="Integrase_cat-core"/>
</dbReference>
<proteinExistence type="predicted"/>
<dbReference type="Gene3D" id="1.10.10.60">
    <property type="entry name" value="Homeodomain-like"/>
    <property type="match status" value="1"/>
</dbReference>
<keyword evidence="2" id="KW-0175">Coiled coil</keyword>